<sequence length="110" mass="12532">MASAMDSTMPPTMPPSLAASFKVTMMSSTASFISWAASEMASWSICRADSNRVLLWSRMVICCWWSCSFEAKPTDATMRGSKYLASWVTCEKRVIWSDEERRLRKGWITR</sequence>
<organism evidence="1 2">
    <name type="scientific">Liparis tanakae</name>
    <name type="common">Tanaka's snailfish</name>
    <dbReference type="NCBI Taxonomy" id="230148"/>
    <lineage>
        <taxon>Eukaryota</taxon>
        <taxon>Metazoa</taxon>
        <taxon>Chordata</taxon>
        <taxon>Craniata</taxon>
        <taxon>Vertebrata</taxon>
        <taxon>Euteleostomi</taxon>
        <taxon>Actinopterygii</taxon>
        <taxon>Neopterygii</taxon>
        <taxon>Teleostei</taxon>
        <taxon>Neoteleostei</taxon>
        <taxon>Acanthomorphata</taxon>
        <taxon>Eupercaria</taxon>
        <taxon>Perciformes</taxon>
        <taxon>Cottioidei</taxon>
        <taxon>Cottales</taxon>
        <taxon>Liparidae</taxon>
        <taxon>Liparis</taxon>
    </lineage>
</organism>
<dbReference type="AlphaFoldDB" id="A0A4Z2GWA9"/>
<evidence type="ECO:0000313" key="2">
    <source>
        <dbReference type="Proteomes" id="UP000314294"/>
    </source>
</evidence>
<proteinExistence type="predicted"/>
<dbReference type="Proteomes" id="UP000314294">
    <property type="component" value="Unassembled WGS sequence"/>
</dbReference>
<evidence type="ECO:0000313" key="1">
    <source>
        <dbReference type="EMBL" id="TNN57042.1"/>
    </source>
</evidence>
<comment type="caution">
    <text evidence="1">The sequence shown here is derived from an EMBL/GenBank/DDBJ whole genome shotgun (WGS) entry which is preliminary data.</text>
</comment>
<gene>
    <name evidence="1" type="ORF">EYF80_032763</name>
</gene>
<protein>
    <submittedName>
        <fullName evidence="1">Uncharacterized protein</fullName>
    </submittedName>
</protein>
<accession>A0A4Z2GWA9</accession>
<dbReference type="EMBL" id="SRLO01000415">
    <property type="protein sequence ID" value="TNN57042.1"/>
    <property type="molecule type" value="Genomic_DNA"/>
</dbReference>
<name>A0A4Z2GWA9_9TELE</name>
<reference evidence="1 2" key="1">
    <citation type="submission" date="2019-03" db="EMBL/GenBank/DDBJ databases">
        <title>First draft genome of Liparis tanakae, snailfish: a comprehensive survey of snailfish specific genes.</title>
        <authorList>
            <person name="Kim W."/>
            <person name="Song I."/>
            <person name="Jeong J.-H."/>
            <person name="Kim D."/>
            <person name="Kim S."/>
            <person name="Ryu S."/>
            <person name="Song J.Y."/>
            <person name="Lee S.K."/>
        </authorList>
    </citation>
    <scope>NUCLEOTIDE SEQUENCE [LARGE SCALE GENOMIC DNA]</scope>
    <source>
        <tissue evidence="1">Muscle</tissue>
    </source>
</reference>
<keyword evidence="2" id="KW-1185">Reference proteome</keyword>